<reference evidence="6 8" key="1">
    <citation type="submission" date="2016-10" db="EMBL/GenBank/DDBJ databases">
        <authorList>
            <person name="Cai Z."/>
        </authorList>
    </citation>
    <scope>NUCLEOTIDE SEQUENCE [LARGE SCALE GENOMIC DNA]</scope>
    <source>
        <strain evidence="6 8">DSM 25227</strain>
    </source>
</reference>
<dbReference type="Gene3D" id="1.10.10.10">
    <property type="entry name" value="Winged helix-like DNA-binding domain superfamily/Winged helix DNA-binding domain"/>
    <property type="match status" value="1"/>
</dbReference>
<dbReference type="Pfam" id="PF01638">
    <property type="entry name" value="HxlR"/>
    <property type="match status" value="1"/>
</dbReference>
<evidence type="ECO:0000256" key="2">
    <source>
        <dbReference type="ARBA" id="ARBA00023125"/>
    </source>
</evidence>
<organism evidence="6 8">
    <name type="scientific">Jannaschia seohaensis</name>
    <dbReference type="NCBI Taxonomy" id="475081"/>
    <lineage>
        <taxon>Bacteria</taxon>
        <taxon>Pseudomonadati</taxon>
        <taxon>Pseudomonadota</taxon>
        <taxon>Alphaproteobacteria</taxon>
        <taxon>Rhodobacterales</taxon>
        <taxon>Roseobacteraceae</taxon>
        <taxon>Jannaschia</taxon>
    </lineage>
</organism>
<evidence type="ECO:0000313" key="5">
    <source>
        <dbReference type="EMBL" id="PWJ20275.1"/>
    </source>
</evidence>
<dbReference type="AlphaFoldDB" id="A0A2Y9AJ07"/>
<gene>
    <name evidence="5" type="ORF">BCF38_10390</name>
    <name evidence="6" type="ORF">SAMN05421539_10390</name>
</gene>
<evidence type="ECO:0000259" key="4">
    <source>
        <dbReference type="PROSITE" id="PS51118"/>
    </source>
</evidence>
<evidence type="ECO:0000256" key="3">
    <source>
        <dbReference type="ARBA" id="ARBA00023163"/>
    </source>
</evidence>
<dbReference type="InterPro" id="IPR002577">
    <property type="entry name" value="HTH_HxlR"/>
</dbReference>
<protein>
    <submittedName>
        <fullName evidence="5">DNA-binding HxlR family transcriptional regulator</fullName>
    </submittedName>
    <submittedName>
        <fullName evidence="6">DNA-binding transcriptional regulator, HxlR family</fullName>
    </submittedName>
</protein>
<sequence length="160" mass="17877">MSNPESSSTVRRRAPVPRADCALAQATEEIGDRWSLLILREAFFGVMRYDDIREDLGIPRSVLTDRLAKLVARGLLEKRPYREAGDRQRFGYSLTEKGRNLALTFIALTHWSEAHVLGALGPIEIVDQETGRGLRVALVDDEGRIVPAERAVPKVRVQDG</sequence>
<accession>A0A2Y9AJ07</accession>
<dbReference type="RefSeq" id="WP_245947358.1">
    <property type="nucleotide sequence ID" value="NZ_QGDJ01000003.1"/>
</dbReference>
<evidence type="ECO:0000313" key="6">
    <source>
        <dbReference type="EMBL" id="SSA44290.1"/>
    </source>
</evidence>
<name>A0A2Y9AJ07_9RHOB</name>
<dbReference type="InterPro" id="IPR036390">
    <property type="entry name" value="WH_DNA-bd_sf"/>
</dbReference>
<dbReference type="SUPFAM" id="SSF46785">
    <property type="entry name" value="Winged helix' DNA-binding domain"/>
    <property type="match status" value="1"/>
</dbReference>
<reference evidence="5 7" key="2">
    <citation type="submission" date="2018-03" db="EMBL/GenBank/DDBJ databases">
        <title>Genomic Encyclopedia of Archaeal and Bacterial Type Strains, Phase II (KMG-II): from individual species to whole genera.</title>
        <authorList>
            <person name="Goeker M."/>
        </authorList>
    </citation>
    <scope>NUCLEOTIDE SEQUENCE [LARGE SCALE GENOMIC DNA]</scope>
    <source>
        <strain evidence="5 7">DSM 25227</strain>
    </source>
</reference>
<dbReference type="PANTHER" id="PTHR33204">
    <property type="entry name" value="TRANSCRIPTIONAL REGULATOR, MARR FAMILY"/>
    <property type="match status" value="1"/>
</dbReference>
<feature type="domain" description="HTH hxlR-type" evidence="4">
    <location>
        <begin position="21"/>
        <end position="120"/>
    </location>
</feature>
<proteinExistence type="predicted"/>
<dbReference type="PROSITE" id="PS51118">
    <property type="entry name" value="HTH_HXLR"/>
    <property type="match status" value="1"/>
</dbReference>
<evidence type="ECO:0000313" key="7">
    <source>
        <dbReference type="Proteomes" id="UP000245839"/>
    </source>
</evidence>
<keyword evidence="1" id="KW-0805">Transcription regulation</keyword>
<keyword evidence="2 6" id="KW-0238">DNA-binding</keyword>
<evidence type="ECO:0000256" key="1">
    <source>
        <dbReference type="ARBA" id="ARBA00023015"/>
    </source>
</evidence>
<dbReference type="Proteomes" id="UP000245839">
    <property type="component" value="Unassembled WGS sequence"/>
</dbReference>
<keyword evidence="3" id="KW-0804">Transcription</keyword>
<dbReference type="EMBL" id="UETC01000003">
    <property type="protein sequence ID" value="SSA44290.1"/>
    <property type="molecule type" value="Genomic_DNA"/>
</dbReference>
<evidence type="ECO:0000313" key="8">
    <source>
        <dbReference type="Proteomes" id="UP000251571"/>
    </source>
</evidence>
<dbReference type="GO" id="GO:0003677">
    <property type="term" value="F:DNA binding"/>
    <property type="evidence" value="ECO:0007669"/>
    <property type="project" value="UniProtKB-KW"/>
</dbReference>
<dbReference type="EMBL" id="QGDJ01000003">
    <property type="protein sequence ID" value="PWJ20275.1"/>
    <property type="molecule type" value="Genomic_DNA"/>
</dbReference>
<keyword evidence="7" id="KW-1185">Reference proteome</keyword>
<dbReference type="Proteomes" id="UP000251571">
    <property type="component" value="Unassembled WGS sequence"/>
</dbReference>
<dbReference type="PANTHER" id="PTHR33204:SF18">
    <property type="entry name" value="TRANSCRIPTIONAL REGULATORY PROTEIN"/>
    <property type="match status" value="1"/>
</dbReference>
<dbReference type="InterPro" id="IPR036388">
    <property type="entry name" value="WH-like_DNA-bd_sf"/>
</dbReference>